<evidence type="ECO:0000313" key="18">
    <source>
        <dbReference type="Proteomes" id="UP001152797"/>
    </source>
</evidence>
<dbReference type="GO" id="GO:0030014">
    <property type="term" value="C:CCR4-NOT complex"/>
    <property type="evidence" value="ECO:0007669"/>
    <property type="project" value="InterPro"/>
</dbReference>
<dbReference type="Gene3D" id="3.30.420.10">
    <property type="entry name" value="Ribonuclease H-like superfamily/Ribonuclease H"/>
    <property type="match status" value="1"/>
</dbReference>
<accession>A0A9P1BMH4</accession>
<dbReference type="GO" id="GO:0005737">
    <property type="term" value="C:cytoplasm"/>
    <property type="evidence" value="ECO:0007669"/>
    <property type="project" value="UniProtKB-SubCell"/>
</dbReference>
<evidence type="ECO:0000256" key="4">
    <source>
        <dbReference type="ARBA" id="ARBA00008372"/>
    </source>
</evidence>
<evidence type="ECO:0000256" key="3">
    <source>
        <dbReference type="ARBA" id="ARBA00004496"/>
    </source>
</evidence>
<keyword evidence="8" id="KW-0479">Metal-binding</keyword>
<keyword evidence="11" id="KW-0694">RNA-binding</keyword>
<dbReference type="InterPro" id="IPR012337">
    <property type="entry name" value="RNaseH-like_sf"/>
</dbReference>
<comment type="caution">
    <text evidence="16">The sequence shown here is derived from an EMBL/GenBank/DDBJ whole genome shotgun (WGS) entry which is preliminary data.</text>
</comment>
<dbReference type="EMBL" id="CAMXCT010000180">
    <property type="protein sequence ID" value="CAI3975098.1"/>
    <property type="molecule type" value="Genomic_DNA"/>
</dbReference>
<keyword evidence="14" id="KW-0539">Nucleus</keyword>
<dbReference type="EMBL" id="CAMXCT020000180">
    <property type="protein sequence ID" value="CAL1128473.1"/>
    <property type="molecule type" value="Genomic_DNA"/>
</dbReference>
<keyword evidence="7" id="KW-0540">Nuclease</keyword>
<comment type="catalytic activity">
    <reaction evidence="1">
        <text>Exonucleolytic cleavage of poly(A) to 5'-AMP.</text>
        <dbReference type="EC" id="3.1.13.4"/>
    </reaction>
</comment>
<proteinExistence type="inferred from homology"/>
<keyword evidence="10" id="KW-0269">Exonuclease</keyword>
<keyword evidence="13" id="KW-0804">Transcription</keyword>
<evidence type="ECO:0000256" key="15">
    <source>
        <dbReference type="SAM" id="MobiDB-lite"/>
    </source>
</evidence>
<gene>
    <name evidence="16" type="ORF">C1SCF055_LOCUS3458</name>
</gene>
<dbReference type="InterPro" id="IPR036397">
    <property type="entry name" value="RNaseH_sf"/>
</dbReference>
<evidence type="ECO:0000256" key="13">
    <source>
        <dbReference type="ARBA" id="ARBA00023163"/>
    </source>
</evidence>
<dbReference type="AlphaFoldDB" id="A0A9P1BMH4"/>
<feature type="compositionally biased region" description="Basic and acidic residues" evidence="15">
    <location>
        <begin position="1"/>
        <end position="12"/>
    </location>
</feature>
<keyword evidence="9" id="KW-0378">Hydrolase</keyword>
<comment type="similarity">
    <text evidence="4">Belongs to the CAF1 family.</text>
</comment>
<dbReference type="PANTHER" id="PTHR10797">
    <property type="entry name" value="CCR4-NOT TRANSCRIPTION COMPLEX SUBUNIT"/>
    <property type="match status" value="1"/>
</dbReference>
<dbReference type="GO" id="GO:0003723">
    <property type="term" value="F:RNA binding"/>
    <property type="evidence" value="ECO:0007669"/>
    <property type="project" value="UniProtKB-KW"/>
</dbReference>
<name>A0A9P1BMH4_9DINO</name>
<dbReference type="OrthoDB" id="439315at2759"/>
<organism evidence="16">
    <name type="scientific">Cladocopium goreaui</name>
    <dbReference type="NCBI Taxonomy" id="2562237"/>
    <lineage>
        <taxon>Eukaryota</taxon>
        <taxon>Sar</taxon>
        <taxon>Alveolata</taxon>
        <taxon>Dinophyceae</taxon>
        <taxon>Suessiales</taxon>
        <taxon>Symbiodiniaceae</taxon>
        <taxon>Cladocopium</taxon>
    </lineage>
</organism>
<dbReference type="Pfam" id="PF04857">
    <property type="entry name" value="CAF1"/>
    <property type="match status" value="1"/>
</dbReference>
<keyword evidence="6" id="KW-0963">Cytoplasm</keyword>
<keyword evidence="12" id="KW-0805">Transcription regulation</keyword>
<dbReference type="GO" id="GO:0004535">
    <property type="term" value="F:poly(A)-specific ribonuclease activity"/>
    <property type="evidence" value="ECO:0007669"/>
    <property type="project" value="UniProtKB-EC"/>
</dbReference>
<sequence length="347" mass="38992">MAPGKVSEHESPPDTPTINPEKHIVEVYNWNLDHEFNNLLAAASGDASGNAILAIDMEFPGFLRQEPRSGARAQRYQALRENVDRLRLIQLGAAVADADGTVRGAWSFNLKFDIDVDLQSEKSMAFLRAAGLDFSRHKKEGIDPGILGRKLANSSLVGQRAPNWVTFAGAYDLAYLLKLLTNGQPLPRDAHSFDVQLGMYCRRHHELRDVLHYGSLDAWAARLSVPRYGRSHTAGSDALLTLNLFLFIMSNNCAQAEDRKWDAWQWQEQWENECWEMTIQQARWQAAWQYQASLPFYGLSTQAPAPWPAFSSPVPALHAGLPMPAATFWNSASPFSMHQDVRTKFQI</sequence>
<feature type="region of interest" description="Disordered" evidence="15">
    <location>
        <begin position="1"/>
        <end position="20"/>
    </location>
</feature>
<evidence type="ECO:0000256" key="6">
    <source>
        <dbReference type="ARBA" id="ARBA00022490"/>
    </source>
</evidence>
<comment type="subcellular location">
    <subcellularLocation>
        <location evidence="3">Cytoplasm</location>
    </subcellularLocation>
    <subcellularLocation>
        <location evidence="2">Nucleus</location>
    </subcellularLocation>
</comment>
<dbReference type="EMBL" id="CAMXCT030000180">
    <property type="protein sequence ID" value="CAL4762410.1"/>
    <property type="molecule type" value="Genomic_DNA"/>
</dbReference>
<evidence type="ECO:0000313" key="17">
    <source>
        <dbReference type="EMBL" id="CAL1128473.1"/>
    </source>
</evidence>
<evidence type="ECO:0000256" key="10">
    <source>
        <dbReference type="ARBA" id="ARBA00022839"/>
    </source>
</evidence>
<evidence type="ECO:0000256" key="1">
    <source>
        <dbReference type="ARBA" id="ARBA00001663"/>
    </source>
</evidence>
<dbReference type="GO" id="GO:0046872">
    <property type="term" value="F:metal ion binding"/>
    <property type="evidence" value="ECO:0007669"/>
    <property type="project" value="UniProtKB-KW"/>
</dbReference>
<protein>
    <recommendedName>
        <fullName evidence="5">poly(A)-specific ribonuclease</fullName>
        <ecNumber evidence="5">3.1.13.4</ecNumber>
    </recommendedName>
</protein>
<dbReference type="GO" id="GO:0005634">
    <property type="term" value="C:nucleus"/>
    <property type="evidence" value="ECO:0007669"/>
    <property type="project" value="UniProtKB-SubCell"/>
</dbReference>
<reference evidence="17" key="2">
    <citation type="submission" date="2024-04" db="EMBL/GenBank/DDBJ databases">
        <authorList>
            <person name="Chen Y."/>
            <person name="Shah S."/>
            <person name="Dougan E. K."/>
            <person name="Thang M."/>
            <person name="Chan C."/>
        </authorList>
    </citation>
    <scope>NUCLEOTIDE SEQUENCE [LARGE SCALE GENOMIC DNA]</scope>
</reference>
<dbReference type="EC" id="3.1.13.4" evidence="5"/>
<keyword evidence="18" id="KW-1185">Reference proteome</keyword>
<dbReference type="InterPro" id="IPR039637">
    <property type="entry name" value="CNOT7/CNOT8/Pop2"/>
</dbReference>
<evidence type="ECO:0000256" key="2">
    <source>
        <dbReference type="ARBA" id="ARBA00004123"/>
    </source>
</evidence>
<evidence type="ECO:0000256" key="8">
    <source>
        <dbReference type="ARBA" id="ARBA00022723"/>
    </source>
</evidence>
<reference evidence="16" key="1">
    <citation type="submission" date="2022-10" db="EMBL/GenBank/DDBJ databases">
        <authorList>
            <person name="Chen Y."/>
            <person name="Dougan E. K."/>
            <person name="Chan C."/>
            <person name="Rhodes N."/>
            <person name="Thang M."/>
        </authorList>
    </citation>
    <scope>NUCLEOTIDE SEQUENCE</scope>
</reference>
<dbReference type="Proteomes" id="UP001152797">
    <property type="component" value="Unassembled WGS sequence"/>
</dbReference>
<dbReference type="InterPro" id="IPR006941">
    <property type="entry name" value="RNase_CAF1"/>
</dbReference>
<evidence type="ECO:0000256" key="5">
    <source>
        <dbReference type="ARBA" id="ARBA00012161"/>
    </source>
</evidence>
<evidence type="ECO:0000256" key="7">
    <source>
        <dbReference type="ARBA" id="ARBA00022722"/>
    </source>
</evidence>
<evidence type="ECO:0000256" key="11">
    <source>
        <dbReference type="ARBA" id="ARBA00022884"/>
    </source>
</evidence>
<evidence type="ECO:0000313" key="16">
    <source>
        <dbReference type="EMBL" id="CAI3975098.1"/>
    </source>
</evidence>
<evidence type="ECO:0000256" key="14">
    <source>
        <dbReference type="ARBA" id="ARBA00023242"/>
    </source>
</evidence>
<dbReference type="SUPFAM" id="SSF53098">
    <property type="entry name" value="Ribonuclease H-like"/>
    <property type="match status" value="1"/>
</dbReference>
<evidence type="ECO:0000256" key="9">
    <source>
        <dbReference type="ARBA" id="ARBA00022801"/>
    </source>
</evidence>
<evidence type="ECO:0000256" key="12">
    <source>
        <dbReference type="ARBA" id="ARBA00023015"/>
    </source>
</evidence>